<dbReference type="AlphaFoldDB" id="A0AAJ0FLL9"/>
<comment type="caution">
    <text evidence="2">The sequence shown here is derived from an EMBL/GenBank/DDBJ whole genome shotgun (WGS) entry which is preliminary data.</text>
</comment>
<accession>A0AAJ0FLL9</accession>
<proteinExistence type="predicted"/>
<sequence length="118" mass="12635">MQPLSLLVAMLLPLGALAAPVAEDVDGINAPILYPRETLALDQGKELFDRGPGTNYKATYKLPKGANYLFTCVKSAECVVINGATNCGWDWLPAGNCWVNGHYTDSHCTAAKLGMCAF</sequence>
<protein>
    <recommendedName>
        <fullName evidence="4">Antifungal protein</fullName>
    </recommendedName>
</protein>
<evidence type="ECO:0000313" key="2">
    <source>
        <dbReference type="EMBL" id="KAK1767503.1"/>
    </source>
</evidence>
<dbReference type="GeneID" id="85313733"/>
<evidence type="ECO:0008006" key="4">
    <source>
        <dbReference type="Google" id="ProtNLM"/>
    </source>
</evidence>
<dbReference type="RefSeq" id="XP_060283716.1">
    <property type="nucleotide sequence ID" value="XM_060430546.1"/>
</dbReference>
<dbReference type="Proteomes" id="UP001244011">
    <property type="component" value="Unassembled WGS sequence"/>
</dbReference>
<gene>
    <name evidence="2" type="ORF">QBC33DRAFT_569837</name>
</gene>
<name>A0AAJ0FLL9_9PEZI</name>
<dbReference type="EMBL" id="MU839008">
    <property type="protein sequence ID" value="KAK1767503.1"/>
    <property type="molecule type" value="Genomic_DNA"/>
</dbReference>
<evidence type="ECO:0000256" key="1">
    <source>
        <dbReference type="SAM" id="SignalP"/>
    </source>
</evidence>
<feature type="signal peptide" evidence="1">
    <location>
        <begin position="1"/>
        <end position="18"/>
    </location>
</feature>
<feature type="chain" id="PRO_5042500772" description="Antifungal protein" evidence="1">
    <location>
        <begin position="19"/>
        <end position="118"/>
    </location>
</feature>
<organism evidence="2 3">
    <name type="scientific">Phialemonium atrogriseum</name>
    <dbReference type="NCBI Taxonomy" id="1093897"/>
    <lineage>
        <taxon>Eukaryota</taxon>
        <taxon>Fungi</taxon>
        <taxon>Dikarya</taxon>
        <taxon>Ascomycota</taxon>
        <taxon>Pezizomycotina</taxon>
        <taxon>Sordariomycetes</taxon>
        <taxon>Sordariomycetidae</taxon>
        <taxon>Cephalothecales</taxon>
        <taxon>Cephalothecaceae</taxon>
        <taxon>Phialemonium</taxon>
    </lineage>
</organism>
<keyword evidence="3" id="KW-1185">Reference proteome</keyword>
<reference evidence="2" key="1">
    <citation type="submission" date="2023-06" db="EMBL/GenBank/DDBJ databases">
        <title>Genome-scale phylogeny and comparative genomics of the fungal order Sordariales.</title>
        <authorList>
            <consortium name="Lawrence Berkeley National Laboratory"/>
            <person name="Hensen N."/>
            <person name="Bonometti L."/>
            <person name="Westerberg I."/>
            <person name="Brannstrom I.O."/>
            <person name="Guillou S."/>
            <person name="Cros-Aarteil S."/>
            <person name="Calhoun S."/>
            <person name="Haridas S."/>
            <person name="Kuo A."/>
            <person name="Mondo S."/>
            <person name="Pangilinan J."/>
            <person name="Riley R."/>
            <person name="Labutti K."/>
            <person name="Andreopoulos B."/>
            <person name="Lipzen A."/>
            <person name="Chen C."/>
            <person name="Yanf M."/>
            <person name="Daum C."/>
            <person name="Ng V."/>
            <person name="Clum A."/>
            <person name="Steindorff A."/>
            <person name="Ohm R."/>
            <person name="Martin F."/>
            <person name="Silar P."/>
            <person name="Natvig D."/>
            <person name="Lalanne C."/>
            <person name="Gautier V."/>
            <person name="Ament-Velasquez S.L."/>
            <person name="Kruys A."/>
            <person name="Hutchinson M.I."/>
            <person name="Powell A.J."/>
            <person name="Barry K."/>
            <person name="Miller A.N."/>
            <person name="Grigoriev I.V."/>
            <person name="Debuchy R."/>
            <person name="Gladieux P."/>
            <person name="Thoren M.H."/>
            <person name="Johannesson H."/>
        </authorList>
    </citation>
    <scope>NUCLEOTIDE SEQUENCE</scope>
    <source>
        <strain evidence="2">8032-3</strain>
    </source>
</reference>
<evidence type="ECO:0000313" key="3">
    <source>
        <dbReference type="Proteomes" id="UP001244011"/>
    </source>
</evidence>
<keyword evidence="1" id="KW-0732">Signal</keyword>